<feature type="active site" evidence="10">
    <location>
        <position position="139"/>
    </location>
</feature>
<evidence type="ECO:0000256" key="1">
    <source>
        <dbReference type="ARBA" id="ARBA00009684"/>
    </source>
</evidence>
<evidence type="ECO:0000256" key="5">
    <source>
        <dbReference type="ARBA" id="ARBA00022741"/>
    </source>
</evidence>
<dbReference type="InterPro" id="IPR036554">
    <property type="entry name" value="GHMP_kinase_C_sf"/>
</dbReference>
<evidence type="ECO:0000256" key="6">
    <source>
        <dbReference type="ARBA" id="ARBA00022777"/>
    </source>
</evidence>
<keyword evidence="8 10" id="KW-0414">Isoprene biosynthesis</keyword>
<dbReference type="InterPro" id="IPR004424">
    <property type="entry name" value="IspE"/>
</dbReference>
<dbReference type="Pfam" id="PF08544">
    <property type="entry name" value="GHMP_kinases_C"/>
    <property type="match status" value="1"/>
</dbReference>
<keyword evidence="7 10" id="KW-0067">ATP-binding</keyword>
<evidence type="ECO:0000313" key="13">
    <source>
        <dbReference type="EMBL" id="PCJ03472.1"/>
    </source>
</evidence>
<evidence type="ECO:0000256" key="9">
    <source>
        <dbReference type="ARBA" id="ARBA00032554"/>
    </source>
</evidence>
<feature type="domain" description="GHMP kinase C-terminal" evidence="12">
    <location>
        <begin position="216"/>
        <end position="274"/>
    </location>
</feature>
<evidence type="ECO:0000256" key="8">
    <source>
        <dbReference type="ARBA" id="ARBA00023229"/>
    </source>
</evidence>
<dbReference type="PANTHER" id="PTHR43527:SF2">
    <property type="entry name" value="4-DIPHOSPHOCYTIDYL-2-C-METHYL-D-ERYTHRITOL KINASE, CHLOROPLASTIC"/>
    <property type="match status" value="1"/>
</dbReference>
<comment type="caution">
    <text evidence="13">The sequence shown here is derived from an EMBL/GenBank/DDBJ whole genome shotgun (WGS) entry which is preliminary data.</text>
</comment>
<evidence type="ECO:0000256" key="4">
    <source>
        <dbReference type="ARBA" id="ARBA00022679"/>
    </source>
</evidence>
<evidence type="ECO:0000256" key="3">
    <source>
        <dbReference type="ARBA" id="ARBA00017473"/>
    </source>
</evidence>
<dbReference type="GO" id="GO:0050515">
    <property type="term" value="F:4-(cytidine 5'-diphospho)-2-C-methyl-D-erythritol kinase activity"/>
    <property type="evidence" value="ECO:0007669"/>
    <property type="project" value="UniProtKB-UniRule"/>
</dbReference>
<comment type="catalytic activity">
    <reaction evidence="10">
        <text>4-CDP-2-C-methyl-D-erythritol + ATP = 4-CDP-2-C-methyl-D-erythritol 2-phosphate + ADP + H(+)</text>
        <dbReference type="Rhea" id="RHEA:18437"/>
        <dbReference type="ChEBI" id="CHEBI:15378"/>
        <dbReference type="ChEBI" id="CHEBI:30616"/>
        <dbReference type="ChEBI" id="CHEBI:57823"/>
        <dbReference type="ChEBI" id="CHEBI:57919"/>
        <dbReference type="ChEBI" id="CHEBI:456216"/>
        <dbReference type="EC" id="2.7.1.148"/>
    </reaction>
</comment>
<comment type="similarity">
    <text evidence="1 10">Belongs to the GHMP kinase family. IspE subfamily.</text>
</comment>
<dbReference type="Gene3D" id="3.30.230.10">
    <property type="match status" value="1"/>
</dbReference>
<feature type="binding site" evidence="10">
    <location>
        <begin position="100"/>
        <end position="110"/>
    </location>
    <ligand>
        <name>ATP</name>
        <dbReference type="ChEBI" id="CHEBI:30616"/>
    </ligand>
</feature>
<dbReference type="Gene3D" id="3.30.70.890">
    <property type="entry name" value="GHMP kinase, C-terminal domain"/>
    <property type="match status" value="1"/>
</dbReference>
<dbReference type="InterPro" id="IPR013750">
    <property type="entry name" value="GHMP_kinase_C_dom"/>
</dbReference>
<reference key="1">
    <citation type="submission" date="2017-08" db="EMBL/GenBank/DDBJ databases">
        <title>A dynamic microbial community with high functional redundancy inhabits the cold, oxic subseafloor aquifer.</title>
        <authorList>
            <person name="Tully B.J."/>
            <person name="Wheat C.G."/>
            <person name="Glazer B.T."/>
            <person name="Huber J.A."/>
        </authorList>
    </citation>
    <scope>NUCLEOTIDE SEQUENCE [LARGE SCALE GENOMIC DNA]</scope>
</reference>
<gene>
    <name evidence="10" type="primary">ispE</name>
    <name evidence="13" type="ORF">COB13_02285</name>
</gene>
<dbReference type="UniPathway" id="UPA00056">
    <property type="reaction ID" value="UER00094"/>
</dbReference>
<dbReference type="EMBL" id="NVUS01000002">
    <property type="protein sequence ID" value="PCJ03472.1"/>
    <property type="molecule type" value="Genomic_DNA"/>
</dbReference>
<dbReference type="NCBIfam" id="NF011202">
    <property type="entry name" value="PRK14608.1"/>
    <property type="match status" value="1"/>
</dbReference>
<dbReference type="HAMAP" id="MF_00061">
    <property type="entry name" value="IspE"/>
    <property type="match status" value="1"/>
</dbReference>
<dbReference type="InterPro" id="IPR006204">
    <property type="entry name" value="GHMP_kinase_N_dom"/>
</dbReference>
<protein>
    <recommendedName>
        <fullName evidence="3 10">4-diphosphocytidyl-2-C-methyl-D-erythritol kinase</fullName>
        <shortName evidence="10">CMK</shortName>
        <ecNumber evidence="2 10">2.7.1.148</ecNumber>
    </recommendedName>
    <alternativeName>
        <fullName evidence="9 10">4-(cytidine-5'-diphospho)-2-C-methyl-D-erythritol kinase</fullName>
    </alternativeName>
</protein>
<feature type="domain" description="GHMP kinase N-terminal" evidence="11">
    <location>
        <begin position="72"/>
        <end position="133"/>
    </location>
</feature>
<reference evidence="13" key="2">
    <citation type="journal article" date="2018" name="ISME J.">
        <title>A dynamic microbial community with high functional redundancy inhabits the cold, oxic subseafloor aquifer.</title>
        <authorList>
            <person name="Tully B.J."/>
            <person name="Wheat C.G."/>
            <person name="Glazer B.T."/>
            <person name="Huber J.A."/>
        </authorList>
    </citation>
    <scope>NUCLEOTIDE SEQUENCE</scope>
    <source>
        <strain evidence="13">NORP83</strain>
    </source>
</reference>
<dbReference type="AlphaFoldDB" id="A0A2A4Z904"/>
<dbReference type="InterPro" id="IPR020568">
    <property type="entry name" value="Ribosomal_Su5_D2-typ_SF"/>
</dbReference>
<dbReference type="PIRSF" id="PIRSF010376">
    <property type="entry name" value="IspE"/>
    <property type="match status" value="1"/>
</dbReference>
<keyword evidence="4 10" id="KW-0808">Transferase</keyword>
<comment type="function">
    <text evidence="10">Catalyzes the phosphorylation of the position 2 hydroxy group of 4-diphosphocytidyl-2C-methyl-D-erythritol.</text>
</comment>
<dbReference type="Pfam" id="PF00288">
    <property type="entry name" value="GHMP_kinases_N"/>
    <property type="match status" value="1"/>
</dbReference>
<dbReference type="GO" id="GO:0019288">
    <property type="term" value="P:isopentenyl diphosphate biosynthetic process, methylerythritol 4-phosphate pathway"/>
    <property type="evidence" value="ECO:0007669"/>
    <property type="project" value="UniProtKB-UniRule"/>
</dbReference>
<feature type="active site" evidence="10">
    <location>
        <position position="12"/>
    </location>
</feature>
<comment type="pathway">
    <text evidence="10">Isoprenoid biosynthesis; isopentenyl diphosphate biosynthesis via DXP pathway; isopentenyl diphosphate from 1-deoxy-D-xylulose 5-phosphate: step 3/6.</text>
</comment>
<proteinExistence type="inferred from homology"/>
<name>A0A2A4Z904_9PROT</name>
<dbReference type="EC" id="2.7.1.148" evidence="2 10"/>
<dbReference type="SUPFAM" id="SSF54211">
    <property type="entry name" value="Ribosomal protein S5 domain 2-like"/>
    <property type="match status" value="1"/>
</dbReference>
<evidence type="ECO:0000259" key="11">
    <source>
        <dbReference type="Pfam" id="PF00288"/>
    </source>
</evidence>
<evidence type="ECO:0000259" key="12">
    <source>
        <dbReference type="Pfam" id="PF08544"/>
    </source>
</evidence>
<evidence type="ECO:0000256" key="7">
    <source>
        <dbReference type="ARBA" id="ARBA00022840"/>
    </source>
</evidence>
<sequence>MSMFNKTLCPAKINLFLHILGKRADGYHILESLVTFAEYGDVLSFVRNEDGLKLKITGAYAAELSDFDIADNLIIKAAESFEKRFDLKISGCFELIKKLPVSSGIGGGSANAAAALKLLIYAYDKNADIDALLLPLGADVPVCFNDSNVIMSGIGEGLYEWPRLPQLHAVLVNPNVAVSTAKIFAKLNASTDIAAYDFVDKPVPKFNDINALVAFLKNQRNDMQSAAIDICPQIGDVLTALNASTDIMFAQMSGSGATCFGIFSTSQQAKTAAELLADAHPDWWIQPTIFSG</sequence>
<keyword evidence="6 10" id="KW-0418">Kinase</keyword>
<dbReference type="GO" id="GO:0005524">
    <property type="term" value="F:ATP binding"/>
    <property type="evidence" value="ECO:0007669"/>
    <property type="project" value="UniProtKB-UniRule"/>
</dbReference>
<organism evidence="13">
    <name type="scientific">OCS116 cluster bacterium</name>
    <dbReference type="NCBI Taxonomy" id="2030921"/>
    <lineage>
        <taxon>Bacteria</taxon>
        <taxon>Pseudomonadati</taxon>
        <taxon>Pseudomonadota</taxon>
        <taxon>Alphaproteobacteria</taxon>
        <taxon>OCS116 cluster</taxon>
    </lineage>
</organism>
<dbReference type="GO" id="GO:0016114">
    <property type="term" value="P:terpenoid biosynthetic process"/>
    <property type="evidence" value="ECO:0007669"/>
    <property type="project" value="InterPro"/>
</dbReference>
<evidence type="ECO:0000256" key="2">
    <source>
        <dbReference type="ARBA" id="ARBA00012052"/>
    </source>
</evidence>
<keyword evidence="5 10" id="KW-0547">Nucleotide-binding</keyword>
<dbReference type="SUPFAM" id="SSF55060">
    <property type="entry name" value="GHMP Kinase, C-terminal domain"/>
    <property type="match status" value="1"/>
</dbReference>
<dbReference type="InterPro" id="IPR014721">
    <property type="entry name" value="Ribsml_uS5_D2-typ_fold_subgr"/>
</dbReference>
<accession>A0A2A4Z904</accession>
<evidence type="ECO:0000256" key="10">
    <source>
        <dbReference type="HAMAP-Rule" id="MF_00061"/>
    </source>
</evidence>
<dbReference type="PANTHER" id="PTHR43527">
    <property type="entry name" value="4-DIPHOSPHOCYTIDYL-2-C-METHYL-D-ERYTHRITOL KINASE, CHLOROPLASTIC"/>
    <property type="match status" value="1"/>
</dbReference>